<protein>
    <submittedName>
        <fullName evidence="2">Uncharacterized protein</fullName>
    </submittedName>
</protein>
<organism evidence="2">
    <name type="scientific">Siphoviridae sp. ctF7F8</name>
    <dbReference type="NCBI Taxonomy" id="2826211"/>
    <lineage>
        <taxon>Viruses</taxon>
        <taxon>Duplodnaviria</taxon>
        <taxon>Heunggongvirae</taxon>
        <taxon>Uroviricota</taxon>
        <taxon>Caudoviricetes</taxon>
    </lineage>
</organism>
<dbReference type="EMBL" id="BK014917">
    <property type="protein sequence ID" value="DAD82411.1"/>
    <property type="molecule type" value="Genomic_DNA"/>
</dbReference>
<proteinExistence type="predicted"/>
<name>A0A8S5MKG7_9CAUD</name>
<reference evidence="2" key="1">
    <citation type="journal article" date="2021" name="Proc. Natl. Acad. Sci. U.S.A.">
        <title>A Catalog of Tens of Thousands of Viruses from Human Metagenomes Reveals Hidden Associations with Chronic Diseases.</title>
        <authorList>
            <person name="Tisza M.J."/>
            <person name="Buck C.B."/>
        </authorList>
    </citation>
    <scope>NUCLEOTIDE SEQUENCE</scope>
    <source>
        <strain evidence="2">CtF7F8</strain>
    </source>
</reference>
<keyword evidence="1" id="KW-1133">Transmembrane helix</keyword>
<evidence type="ECO:0000313" key="2">
    <source>
        <dbReference type="EMBL" id="DAD82411.1"/>
    </source>
</evidence>
<keyword evidence="1" id="KW-0472">Membrane</keyword>
<feature type="transmembrane region" description="Helical" evidence="1">
    <location>
        <begin position="12"/>
        <end position="31"/>
    </location>
</feature>
<evidence type="ECO:0000256" key="1">
    <source>
        <dbReference type="SAM" id="Phobius"/>
    </source>
</evidence>
<keyword evidence="1" id="KW-0812">Transmembrane</keyword>
<accession>A0A8S5MKG7</accession>
<sequence length="69" mass="7517">MRNHLPDLYSTVLLFLAGANVKYGLCLLANFSTSGRYTSSGTGWLRLSVKCLLTRSFLGGYDDRGVVLG</sequence>